<dbReference type="AlphaFoldDB" id="A0A512NGR1"/>
<dbReference type="InterPro" id="IPR052031">
    <property type="entry name" value="Membrane_Transporter-Flippase"/>
</dbReference>
<protein>
    <submittedName>
        <fullName evidence="8">Cation efflux system protein</fullName>
    </submittedName>
</protein>
<sequence length="449" mass="46128">MSPEQRRQSMLVGPLLPTILTLAAPNVVNVSVQSLVLIADGWFVGRLGTAELAALALVFPAQTTLQMMSAGAMGGGVSSSVARALGSGDRDRADATAAHALVIAAVMTLLFAVVFVGFGRPLFGALGGSGVALEGAIAFSTVMFLGCGAHWLANTLASILRGSGDMKTPGYALITLAILQIPLSGALTLGWLGMPRLGVASPALAAVISYAVAAVWILLPILQGRAAVRLRWPARGFRWPIFVDILKIGATSCVVVILINAAVLVVIGLIGRAGDAAIAGYGVGSRLEYLLSPLTFGIGAALTAMVGTNKGARQFARARQAAWTGALIAGAVTMAIGLTVALFPDLWLRLFTDDPAALEAGRLYFRIVGPTYGLFGLAMALNFAAMGAGDMIWPTLATATRIVVVIGGGLLALDVLGWAAPGLYACVAAGVVAYALLLAVSTTRRAWHV</sequence>
<feature type="transmembrane region" description="Helical" evidence="7">
    <location>
        <begin position="138"/>
        <end position="159"/>
    </location>
</feature>
<reference evidence="8 9" key="1">
    <citation type="submission" date="2019-07" db="EMBL/GenBank/DDBJ databases">
        <title>Whole genome shotgun sequence of Reyranella soli NBRC 108950.</title>
        <authorList>
            <person name="Hosoyama A."/>
            <person name="Uohara A."/>
            <person name="Ohji S."/>
            <person name="Ichikawa N."/>
        </authorList>
    </citation>
    <scope>NUCLEOTIDE SEQUENCE [LARGE SCALE GENOMIC DNA]</scope>
    <source>
        <strain evidence="8 9">NBRC 108950</strain>
    </source>
</reference>
<evidence type="ECO:0000256" key="1">
    <source>
        <dbReference type="ARBA" id="ARBA00004429"/>
    </source>
</evidence>
<dbReference type="OrthoDB" id="9806302at2"/>
<accession>A0A512NGR1</accession>
<dbReference type="NCBIfam" id="TIGR00797">
    <property type="entry name" value="matE"/>
    <property type="match status" value="1"/>
</dbReference>
<dbReference type="InterPro" id="IPR048279">
    <property type="entry name" value="MdtK-like"/>
</dbReference>
<keyword evidence="6 7" id="KW-0472">Membrane</keyword>
<dbReference type="PANTHER" id="PTHR43549">
    <property type="entry name" value="MULTIDRUG RESISTANCE PROTEIN YPNP-RELATED"/>
    <property type="match status" value="1"/>
</dbReference>
<keyword evidence="9" id="KW-1185">Reference proteome</keyword>
<comment type="caution">
    <text evidence="8">The sequence shown here is derived from an EMBL/GenBank/DDBJ whole genome shotgun (WGS) entry which is preliminary data.</text>
</comment>
<feature type="transmembrane region" description="Helical" evidence="7">
    <location>
        <begin position="171"/>
        <end position="192"/>
    </location>
</feature>
<evidence type="ECO:0000256" key="2">
    <source>
        <dbReference type="ARBA" id="ARBA00022448"/>
    </source>
</evidence>
<feature type="transmembrane region" description="Helical" evidence="7">
    <location>
        <begin position="98"/>
        <end position="118"/>
    </location>
</feature>
<keyword evidence="2" id="KW-0813">Transport</keyword>
<evidence type="ECO:0000256" key="5">
    <source>
        <dbReference type="ARBA" id="ARBA00022989"/>
    </source>
</evidence>
<evidence type="ECO:0000313" key="8">
    <source>
        <dbReference type="EMBL" id="GEP58143.1"/>
    </source>
</evidence>
<feature type="transmembrane region" description="Helical" evidence="7">
    <location>
        <begin position="245"/>
        <end position="270"/>
    </location>
</feature>
<gene>
    <name evidence="8" type="ORF">RSO01_53090</name>
</gene>
<dbReference type="InterPro" id="IPR002528">
    <property type="entry name" value="MATE_fam"/>
</dbReference>
<dbReference type="PIRSF" id="PIRSF006603">
    <property type="entry name" value="DinF"/>
    <property type="match status" value="1"/>
</dbReference>
<dbReference type="GO" id="GO:0015297">
    <property type="term" value="F:antiporter activity"/>
    <property type="evidence" value="ECO:0007669"/>
    <property type="project" value="InterPro"/>
</dbReference>
<dbReference type="RefSeq" id="WP_147153096.1">
    <property type="nucleotide sequence ID" value="NZ_BKAJ01000094.1"/>
</dbReference>
<keyword evidence="4 7" id="KW-0812">Transmembrane</keyword>
<evidence type="ECO:0000256" key="3">
    <source>
        <dbReference type="ARBA" id="ARBA00022475"/>
    </source>
</evidence>
<keyword evidence="5 7" id="KW-1133">Transmembrane helix</keyword>
<dbReference type="EMBL" id="BKAJ01000094">
    <property type="protein sequence ID" value="GEP58143.1"/>
    <property type="molecule type" value="Genomic_DNA"/>
</dbReference>
<dbReference type="PANTHER" id="PTHR43549:SF3">
    <property type="entry name" value="MULTIDRUG RESISTANCE PROTEIN YPNP-RELATED"/>
    <property type="match status" value="1"/>
</dbReference>
<comment type="subcellular location">
    <subcellularLocation>
        <location evidence="1">Cell inner membrane</location>
        <topology evidence="1">Multi-pass membrane protein</topology>
    </subcellularLocation>
</comment>
<dbReference type="Proteomes" id="UP000321058">
    <property type="component" value="Unassembled WGS sequence"/>
</dbReference>
<organism evidence="8 9">
    <name type="scientific">Reyranella soli</name>
    <dbReference type="NCBI Taxonomy" id="1230389"/>
    <lineage>
        <taxon>Bacteria</taxon>
        <taxon>Pseudomonadati</taxon>
        <taxon>Pseudomonadota</taxon>
        <taxon>Alphaproteobacteria</taxon>
        <taxon>Hyphomicrobiales</taxon>
        <taxon>Reyranellaceae</taxon>
        <taxon>Reyranella</taxon>
    </lineage>
</organism>
<proteinExistence type="predicted"/>
<evidence type="ECO:0000256" key="4">
    <source>
        <dbReference type="ARBA" id="ARBA00022692"/>
    </source>
</evidence>
<feature type="transmembrane region" description="Helical" evidence="7">
    <location>
        <begin position="321"/>
        <end position="343"/>
    </location>
</feature>
<feature type="transmembrane region" description="Helical" evidence="7">
    <location>
        <begin position="290"/>
        <end position="309"/>
    </location>
</feature>
<keyword evidence="3" id="KW-1003">Cell membrane</keyword>
<feature type="transmembrane region" description="Helical" evidence="7">
    <location>
        <begin position="418"/>
        <end position="440"/>
    </location>
</feature>
<dbReference type="GO" id="GO:0005886">
    <property type="term" value="C:plasma membrane"/>
    <property type="evidence" value="ECO:0007669"/>
    <property type="project" value="UniProtKB-SubCell"/>
</dbReference>
<evidence type="ECO:0000313" key="9">
    <source>
        <dbReference type="Proteomes" id="UP000321058"/>
    </source>
</evidence>
<dbReference type="GO" id="GO:0042910">
    <property type="term" value="F:xenobiotic transmembrane transporter activity"/>
    <property type="evidence" value="ECO:0007669"/>
    <property type="project" value="InterPro"/>
</dbReference>
<feature type="transmembrane region" description="Helical" evidence="7">
    <location>
        <begin position="204"/>
        <end position="224"/>
    </location>
</feature>
<dbReference type="Pfam" id="PF01554">
    <property type="entry name" value="MatE"/>
    <property type="match status" value="2"/>
</dbReference>
<feature type="transmembrane region" description="Helical" evidence="7">
    <location>
        <begin position="363"/>
        <end position="384"/>
    </location>
</feature>
<evidence type="ECO:0000256" key="6">
    <source>
        <dbReference type="ARBA" id="ARBA00023136"/>
    </source>
</evidence>
<feature type="transmembrane region" description="Helical" evidence="7">
    <location>
        <begin position="391"/>
        <end position="412"/>
    </location>
</feature>
<name>A0A512NGR1_9HYPH</name>
<evidence type="ECO:0000256" key="7">
    <source>
        <dbReference type="SAM" id="Phobius"/>
    </source>
</evidence>